<organism evidence="2 3">
    <name type="scientific">Rhizorhabdus wittichii</name>
    <dbReference type="NCBI Taxonomy" id="160791"/>
    <lineage>
        <taxon>Bacteria</taxon>
        <taxon>Pseudomonadati</taxon>
        <taxon>Pseudomonadota</taxon>
        <taxon>Alphaproteobacteria</taxon>
        <taxon>Sphingomonadales</taxon>
        <taxon>Sphingomonadaceae</taxon>
        <taxon>Rhizorhabdus</taxon>
    </lineage>
</organism>
<dbReference type="Pfam" id="PF04480">
    <property type="entry name" value="DUF559"/>
    <property type="match status" value="1"/>
</dbReference>
<dbReference type="EMBL" id="CP059319">
    <property type="protein sequence ID" value="QTH21018.1"/>
    <property type="molecule type" value="Genomic_DNA"/>
</dbReference>
<evidence type="ECO:0000313" key="2">
    <source>
        <dbReference type="EMBL" id="QTH21018.1"/>
    </source>
</evidence>
<protein>
    <submittedName>
        <fullName evidence="2">DUF559 domain-containing protein</fullName>
    </submittedName>
</protein>
<reference evidence="2" key="1">
    <citation type="submission" date="2020-07" db="EMBL/GenBank/DDBJ databases">
        <authorList>
            <person name="Camacho E."/>
        </authorList>
    </citation>
    <scope>NUCLEOTIDE SEQUENCE</scope>
    <source>
        <strain evidence="2">MPO218</strain>
    </source>
</reference>
<dbReference type="InterPro" id="IPR011335">
    <property type="entry name" value="Restrct_endonuc-II-like"/>
</dbReference>
<dbReference type="CDD" id="cd01038">
    <property type="entry name" value="Endonuclease_DUF559"/>
    <property type="match status" value="1"/>
</dbReference>
<dbReference type="InterPro" id="IPR047216">
    <property type="entry name" value="Endonuclease_DUF559_bact"/>
</dbReference>
<evidence type="ECO:0000313" key="3">
    <source>
        <dbReference type="Proteomes" id="UP000664914"/>
    </source>
</evidence>
<sequence length="135" mass="15371">MLTGPRKTVERARRLRRELTLPEGLLWRVLRQRPGGFKFRRQHPAGGYVLDFYSTEVRVAIEVDGMAHDMGSRLERDAVRDAWLADRNVLVARIPAKEVLADMAAVVEHIVAVCRQRLPLHRPADGPPPRSGEEF</sequence>
<proteinExistence type="predicted"/>
<dbReference type="PANTHER" id="PTHR38590">
    <property type="entry name" value="BLL0828 PROTEIN"/>
    <property type="match status" value="1"/>
</dbReference>
<evidence type="ECO:0000259" key="1">
    <source>
        <dbReference type="Pfam" id="PF04480"/>
    </source>
</evidence>
<dbReference type="AlphaFoldDB" id="A0A975D190"/>
<accession>A0A975D190</accession>
<name>A0A975D190_9SPHN</name>
<feature type="domain" description="DUF559" evidence="1">
    <location>
        <begin position="8"/>
        <end position="114"/>
    </location>
</feature>
<dbReference type="Proteomes" id="UP000664914">
    <property type="component" value="Chromosome"/>
</dbReference>
<dbReference type="SUPFAM" id="SSF52980">
    <property type="entry name" value="Restriction endonuclease-like"/>
    <property type="match status" value="1"/>
</dbReference>
<gene>
    <name evidence="2" type="ORF">HRJ34_22290</name>
</gene>
<dbReference type="RefSeq" id="WP_208632428.1">
    <property type="nucleotide sequence ID" value="NZ_CP059319.1"/>
</dbReference>
<dbReference type="Gene3D" id="3.40.960.10">
    <property type="entry name" value="VSR Endonuclease"/>
    <property type="match status" value="1"/>
</dbReference>
<reference evidence="2" key="2">
    <citation type="submission" date="2021-04" db="EMBL/GenBank/DDBJ databases">
        <title>Isolation and genomic analysis of the ibuprofen-degrading bacterium Sphingomonas strain MPO218.</title>
        <authorList>
            <person name="Aulestia M."/>
            <person name="Flores A."/>
            <person name="Mangas E.L."/>
            <person name="Perez-Pulido A.J."/>
            <person name="Santero E."/>
            <person name="Camacho E.M."/>
        </authorList>
    </citation>
    <scope>NUCLEOTIDE SEQUENCE</scope>
    <source>
        <strain evidence="2">MPO218</strain>
    </source>
</reference>
<dbReference type="InterPro" id="IPR007569">
    <property type="entry name" value="DUF559"/>
</dbReference>
<dbReference type="PANTHER" id="PTHR38590:SF1">
    <property type="entry name" value="BLL0828 PROTEIN"/>
    <property type="match status" value="1"/>
</dbReference>